<protein>
    <submittedName>
        <fullName evidence="2">Uncharacterized protein</fullName>
    </submittedName>
</protein>
<feature type="region of interest" description="Disordered" evidence="1">
    <location>
        <begin position="158"/>
        <end position="218"/>
    </location>
</feature>
<organism evidence="2 3">
    <name type="scientific">Operophtera brumata</name>
    <name type="common">Winter moth</name>
    <name type="synonym">Phalaena brumata</name>
    <dbReference type="NCBI Taxonomy" id="104452"/>
    <lineage>
        <taxon>Eukaryota</taxon>
        <taxon>Metazoa</taxon>
        <taxon>Ecdysozoa</taxon>
        <taxon>Arthropoda</taxon>
        <taxon>Hexapoda</taxon>
        <taxon>Insecta</taxon>
        <taxon>Pterygota</taxon>
        <taxon>Neoptera</taxon>
        <taxon>Endopterygota</taxon>
        <taxon>Lepidoptera</taxon>
        <taxon>Glossata</taxon>
        <taxon>Ditrysia</taxon>
        <taxon>Geometroidea</taxon>
        <taxon>Geometridae</taxon>
        <taxon>Larentiinae</taxon>
        <taxon>Operophtera</taxon>
    </lineage>
</organism>
<feature type="non-terminal residue" evidence="2">
    <location>
        <position position="218"/>
    </location>
</feature>
<accession>A0A0L7KPK1</accession>
<dbReference type="EMBL" id="JTDY01007704">
    <property type="protein sequence ID" value="KOB65001.1"/>
    <property type="molecule type" value="Genomic_DNA"/>
</dbReference>
<comment type="caution">
    <text evidence="2">The sequence shown here is derived from an EMBL/GenBank/DDBJ whole genome shotgun (WGS) entry which is preliminary data.</text>
</comment>
<gene>
    <name evidence="2" type="ORF">OBRU01_21335</name>
</gene>
<feature type="compositionally biased region" description="Basic and acidic residues" evidence="1">
    <location>
        <begin position="165"/>
        <end position="176"/>
    </location>
</feature>
<keyword evidence="3" id="KW-1185">Reference proteome</keyword>
<evidence type="ECO:0000256" key="1">
    <source>
        <dbReference type="SAM" id="MobiDB-lite"/>
    </source>
</evidence>
<proteinExistence type="predicted"/>
<sequence length="218" mass="24519">HHKGESEQDDATYLHFVEDNFPISHRDVAKETKNDLVLRKIYGYLMSAMLGRRLRSRLDMLRPRTADFVEAAQQAQIRNAGGVYREVNEGDEVLVKELRPNSTIKWKPGVITQRTGAVTYKVRTEDATKTKHIDQIMPVRKSSRLSLARSVQSAAVGEYDPLTDPEPHESAFHDAKASPPPTAGSPLPSTSQETEDTPKDIVSDICLRPRTARPNYKQ</sequence>
<dbReference type="Proteomes" id="UP000037510">
    <property type="component" value="Unassembled WGS sequence"/>
</dbReference>
<evidence type="ECO:0000313" key="3">
    <source>
        <dbReference type="Proteomes" id="UP000037510"/>
    </source>
</evidence>
<dbReference type="AlphaFoldDB" id="A0A0L7KPK1"/>
<reference evidence="2 3" key="1">
    <citation type="journal article" date="2015" name="Genome Biol. Evol.">
        <title>The genome of winter moth (Operophtera brumata) provides a genomic perspective on sexual dimorphism and phenology.</title>
        <authorList>
            <person name="Derks M.F."/>
            <person name="Smit S."/>
            <person name="Salis L."/>
            <person name="Schijlen E."/>
            <person name="Bossers A."/>
            <person name="Mateman C."/>
            <person name="Pijl A.S."/>
            <person name="de Ridder D."/>
            <person name="Groenen M.A."/>
            <person name="Visser M.E."/>
            <person name="Megens H.J."/>
        </authorList>
    </citation>
    <scope>NUCLEOTIDE SEQUENCE [LARGE SCALE GENOMIC DNA]</scope>
    <source>
        <strain evidence="2">WM2013NL</strain>
        <tissue evidence="2">Head and thorax</tissue>
    </source>
</reference>
<dbReference type="STRING" id="104452.A0A0L7KPK1"/>
<evidence type="ECO:0000313" key="2">
    <source>
        <dbReference type="EMBL" id="KOB65001.1"/>
    </source>
</evidence>
<feature type="non-terminal residue" evidence="2">
    <location>
        <position position="1"/>
    </location>
</feature>
<name>A0A0L7KPK1_OPEBR</name>